<accession>A0A6A4VBX3</accession>
<evidence type="ECO:0000313" key="4">
    <source>
        <dbReference type="Proteomes" id="UP000440578"/>
    </source>
</evidence>
<organism evidence="3 4">
    <name type="scientific">Amphibalanus amphitrite</name>
    <name type="common">Striped barnacle</name>
    <name type="synonym">Balanus amphitrite</name>
    <dbReference type="NCBI Taxonomy" id="1232801"/>
    <lineage>
        <taxon>Eukaryota</taxon>
        <taxon>Metazoa</taxon>
        <taxon>Ecdysozoa</taxon>
        <taxon>Arthropoda</taxon>
        <taxon>Crustacea</taxon>
        <taxon>Multicrustacea</taxon>
        <taxon>Cirripedia</taxon>
        <taxon>Thoracica</taxon>
        <taxon>Thoracicalcarea</taxon>
        <taxon>Balanomorpha</taxon>
        <taxon>Balanoidea</taxon>
        <taxon>Balanidae</taxon>
        <taxon>Amphibalaninae</taxon>
        <taxon>Amphibalanus</taxon>
    </lineage>
</organism>
<dbReference type="PANTHER" id="PTHR46652:SF8">
    <property type="entry name" value="LEUCINE RICH REPEAT CONTAINING 23"/>
    <property type="match status" value="1"/>
</dbReference>
<dbReference type="Gene3D" id="3.80.10.10">
    <property type="entry name" value="Ribonuclease Inhibitor"/>
    <property type="match status" value="6"/>
</dbReference>
<dbReference type="SMART" id="SM00365">
    <property type="entry name" value="LRR_SD22"/>
    <property type="match status" value="10"/>
</dbReference>
<dbReference type="PANTHER" id="PTHR46652">
    <property type="entry name" value="LEUCINE-RICH REPEAT AND IQ DOMAIN-CONTAINING PROTEIN 1-RELATED"/>
    <property type="match status" value="1"/>
</dbReference>
<dbReference type="InterPro" id="IPR001611">
    <property type="entry name" value="Leu-rich_rpt"/>
</dbReference>
<dbReference type="AlphaFoldDB" id="A0A6A4VBX3"/>
<dbReference type="SUPFAM" id="SSF52058">
    <property type="entry name" value="L domain-like"/>
    <property type="match status" value="2"/>
</dbReference>
<keyword evidence="4" id="KW-1185">Reference proteome</keyword>
<dbReference type="Pfam" id="PF12799">
    <property type="entry name" value="LRR_4"/>
    <property type="match status" value="1"/>
</dbReference>
<name>A0A6A4VBX3_AMPAM</name>
<dbReference type="EMBL" id="VIIS01002160">
    <property type="protein sequence ID" value="KAF0287822.1"/>
    <property type="molecule type" value="Genomic_DNA"/>
</dbReference>
<comment type="caution">
    <text evidence="3">The sequence shown here is derived from an EMBL/GenBank/DDBJ whole genome shotgun (WGS) entry which is preliminary data.</text>
</comment>
<dbReference type="SMART" id="SM00369">
    <property type="entry name" value="LRR_TYP"/>
    <property type="match status" value="12"/>
</dbReference>
<dbReference type="InterPro" id="IPR032675">
    <property type="entry name" value="LRR_dom_sf"/>
</dbReference>
<dbReference type="Pfam" id="PF13855">
    <property type="entry name" value="LRR_8"/>
    <property type="match status" value="1"/>
</dbReference>
<dbReference type="InterPro" id="IPR003591">
    <property type="entry name" value="Leu-rich_rpt_typical-subtyp"/>
</dbReference>
<evidence type="ECO:0000256" key="2">
    <source>
        <dbReference type="ARBA" id="ARBA00022737"/>
    </source>
</evidence>
<gene>
    <name evidence="3" type="primary">LRRC9</name>
    <name evidence="3" type="ORF">FJT64_013746</name>
</gene>
<dbReference type="SMART" id="SM00364">
    <property type="entry name" value="LRR_BAC"/>
    <property type="match status" value="11"/>
</dbReference>
<dbReference type="InterPro" id="IPR025875">
    <property type="entry name" value="Leu-rich_rpt_4"/>
</dbReference>
<keyword evidence="1" id="KW-0433">Leucine-rich repeat</keyword>
<dbReference type="Pfam" id="PF13516">
    <property type="entry name" value="LRR_6"/>
    <property type="match status" value="1"/>
</dbReference>
<keyword evidence="2" id="KW-0677">Repeat</keyword>
<dbReference type="OrthoDB" id="676979at2759"/>
<proteinExistence type="predicted"/>
<reference evidence="3 4" key="1">
    <citation type="submission" date="2019-07" db="EMBL/GenBank/DDBJ databases">
        <title>Draft genome assembly of a fouling barnacle, Amphibalanus amphitrite (Darwin, 1854): The first reference genome for Thecostraca.</title>
        <authorList>
            <person name="Kim W."/>
        </authorList>
    </citation>
    <scope>NUCLEOTIDE SEQUENCE [LARGE SCALE GENOMIC DNA]</scope>
    <source>
        <strain evidence="3">SNU_AA5</strain>
        <tissue evidence="3">Soma without cirri and trophi</tissue>
    </source>
</reference>
<dbReference type="Proteomes" id="UP000440578">
    <property type="component" value="Unassembled WGS sequence"/>
</dbReference>
<dbReference type="SUPFAM" id="SSF52075">
    <property type="entry name" value="Outer arm dynein light chain 1"/>
    <property type="match status" value="1"/>
</dbReference>
<protein>
    <submittedName>
        <fullName evidence="3">Leucine-rich repeat-containing protein 9</fullName>
    </submittedName>
</protein>
<dbReference type="InterPro" id="IPR050836">
    <property type="entry name" value="SDS22/Internalin_LRR"/>
</dbReference>
<evidence type="ECO:0000256" key="1">
    <source>
        <dbReference type="ARBA" id="ARBA00022614"/>
    </source>
</evidence>
<dbReference type="PROSITE" id="PS51450">
    <property type="entry name" value="LRR"/>
    <property type="match status" value="10"/>
</dbReference>
<evidence type="ECO:0000313" key="3">
    <source>
        <dbReference type="EMBL" id="KAF0287822.1"/>
    </source>
</evidence>
<sequence>MSTIKCLEFFFGEVPQFTALGSRYPHLTKLTIVGQATLTSLRGLETLPLLRELWVIECGLRNIAHLDHAERLEKLYLYSNRIEAIDGLSRCSALSTLWLDDNCIGAIANLSLLPALRELNLAQNRIYRLEAIDWGESVEWLNLSGNPLPLTDLPALAQLPRLTALHLQDPMYAPAPCTRLCNFRLFCVQLLPRLLVLDGVSITEHERYISRQHLASRLVYYRALRRHVAARCQEQVAHLRRDWHSFLTAMGTRLRQLNAKLVEVAAAGEADPGDGGEPPVSAETLAAFRGAIRRRMDGVTSVARGQAAHSSARLGMLVKRRQLVQSLLELEYRTVGNVRCEELHVGEGPAGSRVSALNRYLGREKIALSATKNVHLMAMYKVNNRFLENVMVQSSATDKQTRVLDRFLTTDRARDIDWILEACKGNIITQVTVSTNLDGDEAADGRPQSALRQYFGCFREALLVQVLALPQGKTVPTRVPTSLGPDSEELASRRIILAPKFILLYTLGEVYNNRPLTCLASSSLDDDLLNSVCLPTSRAERSPTVALRPGEPGGTSVSLSGRGIEAIDGSENVACLREVDLSFNELKSVAFLRNMLHLTTLDLSFNDIDSVTALPMMPSLASLNLSWNRLENLPKVLRRLSVASPVLRKLNITFNPWRVPEERQCQMVAVMLPGLQELQGQSLSYPESAVTTFRRLHCPMEIGDLSLPPPAPPAEGTGRLDPRKLTAICLDGQMLQNLKCIKDVPFLQRLSLNDNLLTSLRGLEAFPHLEYLSADFNELADFTGLPAPALKLRSLSVRHNTVTSLSSLAEVGLPLLELLDISGNPVSSLAGVERLTALTELYVTACRLKVLSALTPIATCRRLRALDASGNPVCAEPNYRRFAVYRCRPLQMLDGASVGDDERGEAVRALSGLLSQDRLMETLAPAQLRSVTQLDLPSCGVRQVELPTDCLQQVTSLSLENNELTVLSGLQRLPRLRVLNLTNNAVRRLRERAEPPLPAGSACFPALQVLILAGNGLVQLGPLQLSVMRALTTLFLHDNEIKALDGLSRCSSLQLLVADRNQLQSLPAETLASLASLRALHLESNRIRRLPSLWPPQLRALYLAHNKLSEPMELTRLSGRLELRRASLYKNPLTRNVKWQAILCASQPSLQLLDGSPVSDVFGGRPALDGLGDGDSADEEGSFGDLMGPRSVWWRPPQKTVWGFRPNEAR</sequence>